<comment type="caution">
    <text evidence="1">The sequence shown here is derived from an EMBL/GenBank/DDBJ whole genome shotgun (WGS) entry which is preliminary data.</text>
</comment>
<evidence type="ECO:0000313" key="2">
    <source>
        <dbReference type="Proteomes" id="UP001596170"/>
    </source>
</evidence>
<gene>
    <name evidence="1" type="ORF">ACFPYN_10830</name>
</gene>
<sequence>MSEWLKGLVFIILLSEILQAVFTDSDSSEKLEQYTKLGLAMYMMLFISSFFYE</sequence>
<name>A0ABW1L8Q1_9BACL</name>
<accession>A0ABW1L8Q1</accession>
<organism evidence="1 2">
    <name type="scientific">Paenisporosarcina macmurdoensis</name>
    <dbReference type="NCBI Taxonomy" id="212659"/>
    <lineage>
        <taxon>Bacteria</taxon>
        <taxon>Bacillati</taxon>
        <taxon>Bacillota</taxon>
        <taxon>Bacilli</taxon>
        <taxon>Bacillales</taxon>
        <taxon>Caryophanaceae</taxon>
        <taxon>Paenisporosarcina</taxon>
    </lineage>
</organism>
<keyword evidence="2" id="KW-1185">Reference proteome</keyword>
<dbReference type="EMBL" id="JBHSRI010000018">
    <property type="protein sequence ID" value="MFC6039915.1"/>
    <property type="molecule type" value="Genomic_DNA"/>
</dbReference>
<reference evidence="2" key="1">
    <citation type="journal article" date="2019" name="Int. J. Syst. Evol. Microbiol.">
        <title>The Global Catalogue of Microorganisms (GCM) 10K type strain sequencing project: providing services to taxonomists for standard genome sequencing and annotation.</title>
        <authorList>
            <consortium name="The Broad Institute Genomics Platform"/>
            <consortium name="The Broad Institute Genome Sequencing Center for Infectious Disease"/>
            <person name="Wu L."/>
            <person name="Ma J."/>
        </authorList>
    </citation>
    <scope>NUCLEOTIDE SEQUENCE [LARGE SCALE GENOMIC DNA]</scope>
    <source>
        <strain evidence="2">CCUG 54527</strain>
    </source>
</reference>
<dbReference type="RefSeq" id="WP_377734115.1">
    <property type="nucleotide sequence ID" value="NZ_JBHSRI010000018.1"/>
</dbReference>
<evidence type="ECO:0000313" key="1">
    <source>
        <dbReference type="EMBL" id="MFC6039915.1"/>
    </source>
</evidence>
<proteinExistence type="predicted"/>
<dbReference type="Proteomes" id="UP001596170">
    <property type="component" value="Unassembled WGS sequence"/>
</dbReference>
<protein>
    <submittedName>
        <fullName evidence="1">Uncharacterized protein</fullName>
    </submittedName>
</protein>